<protein>
    <submittedName>
        <fullName evidence="1">Uncharacterized protein</fullName>
    </submittedName>
</protein>
<gene>
    <name evidence="1" type="ORF">LCGC14_2683430</name>
</gene>
<dbReference type="AlphaFoldDB" id="A0A0F9CCF2"/>
<comment type="caution">
    <text evidence="1">The sequence shown here is derived from an EMBL/GenBank/DDBJ whole genome shotgun (WGS) entry which is preliminary data.</text>
</comment>
<accession>A0A0F9CCF2</accession>
<organism evidence="1">
    <name type="scientific">marine sediment metagenome</name>
    <dbReference type="NCBI Taxonomy" id="412755"/>
    <lineage>
        <taxon>unclassified sequences</taxon>
        <taxon>metagenomes</taxon>
        <taxon>ecological metagenomes</taxon>
    </lineage>
</organism>
<evidence type="ECO:0000313" key="1">
    <source>
        <dbReference type="EMBL" id="KKK94381.1"/>
    </source>
</evidence>
<reference evidence="1" key="1">
    <citation type="journal article" date="2015" name="Nature">
        <title>Complex archaea that bridge the gap between prokaryotes and eukaryotes.</title>
        <authorList>
            <person name="Spang A."/>
            <person name="Saw J.H."/>
            <person name="Jorgensen S.L."/>
            <person name="Zaremba-Niedzwiedzka K."/>
            <person name="Martijn J."/>
            <person name="Lind A.E."/>
            <person name="van Eijk R."/>
            <person name="Schleper C."/>
            <person name="Guy L."/>
            <person name="Ettema T.J."/>
        </authorList>
    </citation>
    <scope>NUCLEOTIDE SEQUENCE</scope>
</reference>
<proteinExistence type="predicted"/>
<name>A0A0F9CCF2_9ZZZZ</name>
<dbReference type="EMBL" id="LAZR01047370">
    <property type="protein sequence ID" value="KKK94381.1"/>
    <property type="molecule type" value="Genomic_DNA"/>
</dbReference>
<sequence length="134" mass="15471">MRFLGWLRPRPPKIEEQHLPLTVPFNISRLPPSMKFRFMGMDVVVKESKKLTTTMTINKLGIELCEEEDDGCVCAKIEGHDVYPGDHIPRKLMEFIEDAVAQGHLIYKEKESRLEAKKKHKRAVDFDAVNARLP</sequence>